<dbReference type="Proteomes" id="UP001152523">
    <property type="component" value="Unassembled WGS sequence"/>
</dbReference>
<dbReference type="EMBL" id="CAMAPF010001015">
    <property type="protein sequence ID" value="CAH9139277.1"/>
    <property type="molecule type" value="Genomic_DNA"/>
</dbReference>
<evidence type="ECO:0000313" key="2">
    <source>
        <dbReference type="EMBL" id="CAH9139277.1"/>
    </source>
</evidence>
<organism evidence="2 3">
    <name type="scientific">Cuscuta epithymum</name>
    <dbReference type="NCBI Taxonomy" id="186058"/>
    <lineage>
        <taxon>Eukaryota</taxon>
        <taxon>Viridiplantae</taxon>
        <taxon>Streptophyta</taxon>
        <taxon>Embryophyta</taxon>
        <taxon>Tracheophyta</taxon>
        <taxon>Spermatophyta</taxon>
        <taxon>Magnoliopsida</taxon>
        <taxon>eudicotyledons</taxon>
        <taxon>Gunneridae</taxon>
        <taxon>Pentapetalae</taxon>
        <taxon>asterids</taxon>
        <taxon>lamiids</taxon>
        <taxon>Solanales</taxon>
        <taxon>Convolvulaceae</taxon>
        <taxon>Cuscuteae</taxon>
        <taxon>Cuscuta</taxon>
        <taxon>Cuscuta subgen. Cuscuta</taxon>
    </lineage>
</organism>
<accession>A0AAV0FUZ5</accession>
<dbReference type="PANTHER" id="PTHR31197">
    <property type="entry name" value="OS01G0612600 PROTEIN"/>
    <property type="match status" value="1"/>
</dbReference>
<keyword evidence="3" id="KW-1185">Reference proteome</keyword>
<feature type="compositionally biased region" description="Basic residues" evidence="1">
    <location>
        <begin position="242"/>
        <end position="253"/>
    </location>
</feature>
<dbReference type="InterPro" id="IPR013083">
    <property type="entry name" value="Znf_RING/FYVE/PHD"/>
</dbReference>
<reference evidence="2" key="1">
    <citation type="submission" date="2022-07" db="EMBL/GenBank/DDBJ databases">
        <authorList>
            <person name="Macas J."/>
            <person name="Novak P."/>
            <person name="Neumann P."/>
        </authorList>
    </citation>
    <scope>NUCLEOTIDE SEQUENCE</scope>
</reference>
<feature type="compositionally biased region" description="Basic residues" evidence="1">
    <location>
        <begin position="291"/>
        <end position="300"/>
    </location>
</feature>
<comment type="caution">
    <text evidence="2">The sequence shown here is derived from an EMBL/GenBank/DDBJ whole genome shotgun (WGS) entry which is preliminary data.</text>
</comment>
<evidence type="ECO:0000313" key="3">
    <source>
        <dbReference type="Proteomes" id="UP001152523"/>
    </source>
</evidence>
<dbReference type="PANTHER" id="PTHR31197:SF2">
    <property type="entry name" value="C2H2-TYPE DOMAIN-CONTAINING PROTEIN"/>
    <property type="match status" value="1"/>
</dbReference>
<feature type="region of interest" description="Disordered" evidence="1">
    <location>
        <begin position="228"/>
        <end position="253"/>
    </location>
</feature>
<protein>
    <submittedName>
        <fullName evidence="2">Uncharacterized protein</fullName>
    </submittedName>
</protein>
<dbReference type="InterPro" id="IPR012866">
    <property type="entry name" value="DUF1644"/>
</dbReference>
<dbReference type="Gene3D" id="3.30.40.10">
    <property type="entry name" value="Zinc/RING finger domain, C3HC4 (zinc finger)"/>
    <property type="match status" value="1"/>
</dbReference>
<proteinExistence type="predicted"/>
<sequence length="300" mass="34560">MASLKQSTREEADNNHALLRKEWDEASCPICMDHPHNAVLLLCSSHDKGCRSYLCDTSYRHSNCLDRFKKIPEENFHLPPSPPTSELKQSLKCPLCRGDVFGWKVMEEAREHLNLKLRNCSRDSCTFVGNYKELRLHARRAHPTVRPTEVDPLRQRAWRSLEEQREYDDIISAVRTAMPGAMVFGDYVIENVGGNRVSSSTGNNRDRGAGLMSTFFLFQMFGSMGSMPDLRRGDGGSGDLSRHRRSNNGPFSRRRSLWGENLLGLQDEERNREDNDDPNMDVMSDEAPSDRRRRRRRRFI</sequence>
<dbReference type="AlphaFoldDB" id="A0AAV0FUZ5"/>
<evidence type="ECO:0000256" key="1">
    <source>
        <dbReference type="SAM" id="MobiDB-lite"/>
    </source>
</evidence>
<dbReference type="Pfam" id="PF07800">
    <property type="entry name" value="DUF1644"/>
    <property type="match status" value="1"/>
</dbReference>
<name>A0AAV0FUZ5_9ASTE</name>
<feature type="region of interest" description="Disordered" evidence="1">
    <location>
        <begin position="265"/>
        <end position="300"/>
    </location>
</feature>
<gene>
    <name evidence="2" type="ORF">CEPIT_LOCUS37465</name>
</gene>